<proteinExistence type="predicted"/>
<evidence type="ECO:0000313" key="2">
    <source>
        <dbReference type="Proteomes" id="UP001190700"/>
    </source>
</evidence>
<dbReference type="Proteomes" id="UP001190700">
    <property type="component" value="Unassembled WGS sequence"/>
</dbReference>
<accession>A0AAE0ER58</accession>
<reference evidence="1 2" key="1">
    <citation type="journal article" date="2015" name="Genome Biol. Evol.">
        <title>Comparative Genomics of a Bacterivorous Green Alga Reveals Evolutionary Causalities and Consequences of Phago-Mixotrophic Mode of Nutrition.</title>
        <authorList>
            <person name="Burns J.A."/>
            <person name="Paasch A."/>
            <person name="Narechania A."/>
            <person name="Kim E."/>
        </authorList>
    </citation>
    <scope>NUCLEOTIDE SEQUENCE [LARGE SCALE GENOMIC DNA]</scope>
    <source>
        <strain evidence="1 2">PLY_AMNH</strain>
    </source>
</reference>
<gene>
    <name evidence="1" type="ORF">CYMTET_52376</name>
</gene>
<comment type="caution">
    <text evidence="1">The sequence shown here is derived from an EMBL/GenBank/DDBJ whole genome shotgun (WGS) entry which is preliminary data.</text>
</comment>
<dbReference type="EMBL" id="LGRX02034536">
    <property type="protein sequence ID" value="KAK3237561.1"/>
    <property type="molecule type" value="Genomic_DNA"/>
</dbReference>
<evidence type="ECO:0000313" key="1">
    <source>
        <dbReference type="EMBL" id="KAK3237561.1"/>
    </source>
</evidence>
<dbReference type="AlphaFoldDB" id="A0AAE0ER58"/>
<organism evidence="1 2">
    <name type="scientific">Cymbomonas tetramitiformis</name>
    <dbReference type="NCBI Taxonomy" id="36881"/>
    <lineage>
        <taxon>Eukaryota</taxon>
        <taxon>Viridiplantae</taxon>
        <taxon>Chlorophyta</taxon>
        <taxon>Pyramimonadophyceae</taxon>
        <taxon>Pyramimonadales</taxon>
        <taxon>Pyramimonadaceae</taxon>
        <taxon>Cymbomonas</taxon>
    </lineage>
</organism>
<keyword evidence="2" id="KW-1185">Reference proteome</keyword>
<sequence length="241" mass="25898">MGLFKAGKYGRGGLAWVILLCESRGELEVKVGLAEDKKTQEEEFKETVECATCRQKEDSAGSRFLTNQDKRDAFLQGRRELGAKIMRRVREYEAEGKLKSAVALALVSAGKGVFPGIADTAEAVLPLAKVEPVKTVHPSPDPDFKGVTFSVPSRPLRNGGLKSRCSHALHLGLVCNRLVKPGVVSVKSAYLLQQKYISAVVTRYGLDEAESGSLPVAVPGTMINSVRSSILTPPTGLCQGS</sequence>
<protein>
    <submittedName>
        <fullName evidence="1">Uncharacterized protein</fullName>
    </submittedName>
</protein>
<name>A0AAE0ER58_9CHLO</name>